<dbReference type="CDD" id="cd16329">
    <property type="entry name" value="LolA_like"/>
    <property type="match status" value="1"/>
</dbReference>
<accession>A0A7V1EJ14</accession>
<dbReference type="InterPro" id="IPR033399">
    <property type="entry name" value="TP_0789-like"/>
</dbReference>
<dbReference type="Gene3D" id="2.50.20.10">
    <property type="entry name" value="Lipoprotein localisation LolA/LolB/LppX"/>
    <property type="match status" value="1"/>
</dbReference>
<gene>
    <name evidence="2" type="ORF">ENP86_11360</name>
</gene>
<name>A0A7V1EJ14_UNCW3</name>
<evidence type="ECO:0000259" key="1">
    <source>
        <dbReference type="Pfam" id="PF17131"/>
    </source>
</evidence>
<dbReference type="EMBL" id="DSKY01000022">
    <property type="protein sequence ID" value="HDY60123.1"/>
    <property type="molecule type" value="Genomic_DNA"/>
</dbReference>
<sequence length="242" mass="28268">MKLFFIFLIMLQITNAEQNLDAQKILLRVDDVLTAPKDLSALMKINIINKNGDTKNREVQMYQKANNKRLVKVISPADQKGIGFLSLPDDIMYVYLPAYKKTRRIAAHVKNQKFVGTDFTYEDLEAKNYSDKWNPEILKEEKDFYVLELTPKSGIVSEYSKMNLYVRKSDFFPIKAEYFNKKGEMIKIMEVTRTERIKDYIIPKNYLMQDLRSGNKTEMAMEEVKLDTGLGDDIFTERNLSK</sequence>
<proteinExistence type="predicted"/>
<protein>
    <submittedName>
        <fullName evidence="2">Outer membrane lipoprotein-sorting protein</fullName>
    </submittedName>
</protein>
<comment type="caution">
    <text evidence="2">The sequence shown here is derived from an EMBL/GenBank/DDBJ whole genome shotgun (WGS) entry which is preliminary data.</text>
</comment>
<keyword evidence="2" id="KW-0449">Lipoprotein</keyword>
<organism evidence="2">
    <name type="scientific">candidate division WOR-3 bacterium</name>
    <dbReference type="NCBI Taxonomy" id="2052148"/>
    <lineage>
        <taxon>Bacteria</taxon>
        <taxon>Bacteria division WOR-3</taxon>
    </lineage>
</organism>
<feature type="domain" description="Uncharacterized protein TP-0789" evidence="1">
    <location>
        <begin position="66"/>
        <end position="241"/>
    </location>
</feature>
<reference evidence="2" key="1">
    <citation type="journal article" date="2020" name="mSystems">
        <title>Genome- and Community-Level Interaction Insights into Carbon Utilization and Element Cycling Functions of Hydrothermarchaeota in Hydrothermal Sediment.</title>
        <authorList>
            <person name="Zhou Z."/>
            <person name="Liu Y."/>
            <person name="Xu W."/>
            <person name="Pan J."/>
            <person name="Luo Z.H."/>
            <person name="Li M."/>
        </authorList>
    </citation>
    <scope>NUCLEOTIDE SEQUENCE [LARGE SCALE GENOMIC DNA]</scope>
    <source>
        <strain evidence="2">SpSt-258</strain>
    </source>
</reference>
<dbReference type="Pfam" id="PF17131">
    <property type="entry name" value="LolA_like"/>
    <property type="match status" value="1"/>
</dbReference>
<dbReference type="AlphaFoldDB" id="A0A7V1EJ14"/>
<evidence type="ECO:0000313" key="2">
    <source>
        <dbReference type="EMBL" id="HDY60123.1"/>
    </source>
</evidence>